<organism evidence="5 6">
    <name type="scientific">Purpureocillium lilacinum</name>
    <name type="common">Paecilomyces lilacinus</name>
    <dbReference type="NCBI Taxonomy" id="33203"/>
    <lineage>
        <taxon>Eukaryota</taxon>
        <taxon>Fungi</taxon>
        <taxon>Dikarya</taxon>
        <taxon>Ascomycota</taxon>
        <taxon>Pezizomycotina</taxon>
        <taxon>Sordariomycetes</taxon>
        <taxon>Hypocreomycetidae</taxon>
        <taxon>Hypocreales</taxon>
        <taxon>Ophiocordycipitaceae</taxon>
        <taxon>Purpureocillium</taxon>
    </lineage>
</organism>
<name>A0ABR0BEF1_PURLI</name>
<dbReference type="PROSITE" id="PS50102">
    <property type="entry name" value="RRM"/>
    <property type="match status" value="1"/>
</dbReference>
<evidence type="ECO:0000256" key="1">
    <source>
        <dbReference type="ARBA" id="ARBA00022884"/>
    </source>
</evidence>
<feature type="domain" description="RRM" evidence="4">
    <location>
        <begin position="72"/>
        <end position="150"/>
    </location>
</feature>
<dbReference type="PANTHER" id="PTHR48027">
    <property type="entry name" value="HETEROGENEOUS NUCLEAR RIBONUCLEOPROTEIN 87F-RELATED"/>
    <property type="match status" value="1"/>
</dbReference>
<evidence type="ECO:0000259" key="4">
    <source>
        <dbReference type="PROSITE" id="PS50102"/>
    </source>
</evidence>
<dbReference type="SMART" id="SM00360">
    <property type="entry name" value="RRM"/>
    <property type="match status" value="1"/>
</dbReference>
<dbReference type="Gene3D" id="3.30.70.330">
    <property type="match status" value="1"/>
</dbReference>
<evidence type="ECO:0000256" key="2">
    <source>
        <dbReference type="PROSITE-ProRule" id="PRU00176"/>
    </source>
</evidence>
<dbReference type="Proteomes" id="UP001287286">
    <property type="component" value="Unassembled WGS sequence"/>
</dbReference>
<dbReference type="CDD" id="cd00590">
    <property type="entry name" value="RRM_SF"/>
    <property type="match status" value="1"/>
</dbReference>
<dbReference type="InterPro" id="IPR052462">
    <property type="entry name" value="SLIRP/GR-RBP-like"/>
</dbReference>
<comment type="caution">
    <text evidence="5">The sequence shown here is derived from an EMBL/GenBank/DDBJ whole genome shotgun (WGS) entry which is preliminary data.</text>
</comment>
<dbReference type="InterPro" id="IPR000504">
    <property type="entry name" value="RRM_dom"/>
</dbReference>
<reference evidence="5 6" key="1">
    <citation type="journal article" date="2024" name="Microbiol. Resour. Announc.">
        <title>Genome annotations for the ascomycete fungi Trichoderma harzianum, Trichoderma aggressivum, and Purpureocillium lilacinum.</title>
        <authorList>
            <person name="Beijen E.P.W."/>
            <person name="Ohm R.A."/>
        </authorList>
    </citation>
    <scope>NUCLEOTIDE SEQUENCE [LARGE SCALE GENOMIC DNA]</scope>
    <source>
        <strain evidence="5 6">CBS 150709</strain>
    </source>
</reference>
<sequence>MATTAADHKAVGGDQCTYRCKCDNQSASARCDCDDNGGSRRTGSPSINVYARHNTPAGHRNDNNDGAAESSPNLFFHGIHPHLTETEVSKMFERYGDVESCRILHHSGTRVSRGFGFIRMATPKQAEAAQEGLHGIEVEGRTLTVKKTRALQTKRDFHPRLVDSYRPGRRRSYRCGCLAR</sequence>
<feature type="region of interest" description="Disordered" evidence="3">
    <location>
        <begin position="33"/>
        <end position="72"/>
    </location>
</feature>
<dbReference type="Pfam" id="PF00076">
    <property type="entry name" value="RRM_1"/>
    <property type="match status" value="1"/>
</dbReference>
<evidence type="ECO:0000256" key="3">
    <source>
        <dbReference type="SAM" id="MobiDB-lite"/>
    </source>
</evidence>
<evidence type="ECO:0000313" key="6">
    <source>
        <dbReference type="Proteomes" id="UP001287286"/>
    </source>
</evidence>
<dbReference type="InterPro" id="IPR012677">
    <property type="entry name" value="Nucleotide-bd_a/b_plait_sf"/>
</dbReference>
<evidence type="ECO:0000313" key="5">
    <source>
        <dbReference type="EMBL" id="KAK4071782.1"/>
    </source>
</evidence>
<proteinExistence type="predicted"/>
<accession>A0ABR0BEF1</accession>
<dbReference type="SUPFAM" id="SSF54928">
    <property type="entry name" value="RNA-binding domain, RBD"/>
    <property type="match status" value="1"/>
</dbReference>
<dbReference type="EMBL" id="JAWRVI010000203">
    <property type="protein sequence ID" value="KAK4071782.1"/>
    <property type="molecule type" value="Genomic_DNA"/>
</dbReference>
<dbReference type="InterPro" id="IPR035979">
    <property type="entry name" value="RBD_domain_sf"/>
</dbReference>
<keyword evidence="1 2" id="KW-0694">RNA-binding</keyword>
<keyword evidence="6" id="KW-1185">Reference proteome</keyword>
<gene>
    <name evidence="5" type="ORF">Purlil1_13340</name>
</gene>
<protein>
    <recommendedName>
        <fullName evidence="4">RRM domain-containing protein</fullName>
    </recommendedName>
</protein>